<dbReference type="OrthoDB" id="9800058at2"/>
<dbReference type="SFLD" id="SFLDS00003">
    <property type="entry name" value="Haloacid_Dehalogenase"/>
    <property type="match status" value="1"/>
</dbReference>
<dbReference type="InterPro" id="IPR006439">
    <property type="entry name" value="HAD-SF_hydro_IA"/>
</dbReference>
<dbReference type="AlphaFoldDB" id="A0A0F0KJ56"/>
<dbReference type="PANTHER" id="PTHR43481:SF4">
    <property type="entry name" value="GLYCEROL-1-PHOSPHATE PHOSPHOHYDROLASE 1-RELATED"/>
    <property type="match status" value="1"/>
</dbReference>
<dbReference type="NCBIfam" id="TIGR01509">
    <property type="entry name" value="HAD-SF-IA-v3"/>
    <property type="match status" value="1"/>
</dbReference>
<dbReference type="Gene3D" id="1.10.150.240">
    <property type="entry name" value="Putative phosphatase, domain 2"/>
    <property type="match status" value="1"/>
</dbReference>
<dbReference type="InterPro" id="IPR036412">
    <property type="entry name" value="HAD-like_sf"/>
</dbReference>
<evidence type="ECO:0000313" key="1">
    <source>
        <dbReference type="EMBL" id="KJL20484.1"/>
    </source>
</evidence>
<dbReference type="SFLD" id="SFLDG01129">
    <property type="entry name" value="C1.5:_HAD__Beta-PGM__Phosphata"/>
    <property type="match status" value="1"/>
</dbReference>
<dbReference type="EMBL" id="JYIV01000028">
    <property type="protein sequence ID" value="KJL20484.1"/>
    <property type="molecule type" value="Genomic_DNA"/>
</dbReference>
<comment type="caution">
    <text evidence="1">The sequence shown here is derived from an EMBL/GenBank/DDBJ whole genome shotgun (WGS) entry which is preliminary data.</text>
</comment>
<dbReference type="SUPFAM" id="SSF56784">
    <property type="entry name" value="HAD-like"/>
    <property type="match status" value="1"/>
</dbReference>
<name>A0A0F0KJ56_9MICO</name>
<dbReference type="Pfam" id="PF00702">
    <property type="entry name" value="Hydrolase"/>
    <property type="match status" value="1"/>
</dbReference>
<dbReference type="InterPro" id="IPR051806">
    <property type="entry name" value="HAD-like_SPP"/>
</dbReference>
<dbReference type="EC" id="3.1.3.23" evidence="1"/>
<protein>
    <submittedName>
        <fullName evidence="1">Sugar phosphatase YfbT</fullName>
        <ecNumber evidence="1">3.1.3.23</ecNumber>
    </submittedName>
</protein>
<proteinExistence type="predicted"/>
<dbReference type="InterPro" id="IPR023198">
    <property type="entry name" value="PGP-like_dom2"/>
</dbReference>
<organism evidence="1 2">
    <name type="scientific">Microbacterium oxydans</name>
    <dbReference type="NCBI Taxonomy" id="82380"/>
    <lineage>
        <taxon>Bacteria</taxon>
        <taxon>Bacillati</taxon>
        <taxon>Actinomycetota</taxon>
        <taxon>Actinomycetes</taxon>
        <taxon>Micrococcales</taxon>
        <taxon>Microbacteriaceae</taxon>
        <taxon>Microbacterium</taxon>
    </lineage>
</organism>
<accession>A0A0F0KJ56</accession>
<dbReference type="InterPro" id="IPR023214">
    <property type="entry name" value="HAD_sf"/>
</dbReference>
<reference evidence="1 2" key="1">
    <citation type="submission" date="2015-02" db="EMBL/GenBank/DDBJ databases">
        <title>Draft genome sequences of ten Microbacterium spp. with emphasis on heavy metal contaminated environments.</title>
        <authorList>
            <person name="Corretto E."/>
        </authorList>
    </citation>
    <scope>NUCLEOTIDE SEQUENCE [LARGE SCALE GENOMIC DNA]</scope>
    <source>
        <strain evidence="1 2">BEL163</strain>
    </source>
</reference>
<dbReference type="Proteomes" id="UP000033725">
    <property type="component" value="Unassembled WGS sequence"/>
</dbReference>
<gene>
    <name evidence="1" type="primary">yfbT_2</name>
    <name evidence="1" type="ORF">RN51_02702</name>
</gene>
<dbReference type="GO" id="GO:0050308">
    <property type="term" value="F:sugar-phosphatase activity"/>
    <property type="evidence" value="ECO:0007669"/>
    <property type="project" value="UniProtKB-EC"/>
</dbReference>
<dbReference type="PATRIC" id="fig|82380.10.peg.2713"/>
<dbReference type="PANTHER" id="PTHR43481">
    <property type="entry name" value="FRUCTOSE-1-PHOSPHATE PHOSPHATASE"/>
    <property type="match status" value="1"/>
</dbReference>
<sequence>MPKLSHVRSGDSWEFRQAGLLFDCDGVLVDSVLAAAPAWDAWARRHAPSFDFLRDAPHGKRPSEVVGGLVGREAAEEATAELIALEIEAAVHTREIVGASRLVGALPRDLWAVVTSSNRAVALARLRSSGVPLPPTLVAAEDVSRGKPEPDPYVLGAYLLARSAEDCIVFEDSVPGIRSARAAGAGFVVGVGPGSAAGDPDLVVPDLGCVRWRAGALVVEATGAPG</sequence>
<keyword evidence="1" id="KW-0378">Hydrolase</keyword>
<evidence type="ECO:0000313" key="2">
    <source>
        <dbReference type="Proteomes" id="UP000033725"/>
    </source>
</evidence>
<dbReference type="Gene3D" id="3.40.50.1000">
    <property type="entry name" value="HAD superfamily/HAD-like"/>
    <property type="match status" value="1"/>
</dbReference>